<reference evidence="8" key="1">
    <citation type="submission" date="2020-07" db="EMBL/GenBank/DDBJ databases">
        <authorList>
            <person name="Lin J."/>
        </authorList>
    </citation>
    <scope>NUCLEOTIDE SEQUENCE</scope>
</reference>
<evidence type="ECO:0000259" key="7">
    <source>
        <dbReference type="PROSITE" id="PS50863"/>
    </source>
</evidence>
<dbReference type="GO" id="GO:0003677">
    <property type="term" value="F:DNA binding"/>
    <property type="evidence" value="ECO:0007669"/>
    <property type="project" value="UniProtKB-KW"/>
</dbReference>
<keyword evidence="4" id="KW-0804">Transcription</keyword>
<gene>
    <name evidence="8" type="ORF">CB5_LOCUS24590</name>
</gene>
<evidence type="ECO:0000256" key="3">
    <source>
        <dbReference type="ARBA" id="ARBA00023125"/>
    </source>
</evidence>
<evidence type="ECO:0000313" key="8">
    <source>
        <dbReference type="EMBL" id="CAD1841379.1"/>
    </source>
</evidence>
<dbReference type="AlphaFoldDB" id="A0A6V7QDW0"/>
<dbReference type="InterPro" id="IPR050655">
    <property type="entry name" value="Plant_B3_domain"/>
</dbReference>
<sequence length="234" mass="26491">MKKISGKSCKECEKWEEHFYWNHLDEHKMHFFKVMVEDFTKCMSIPKKFVDNFNGQISNVVDLKTPSGDIWKIGVTKSQDNIILQSGWTEFIAAHQIEKNDLLFFTCNGNSSFEVAICDDSGCEKASPFFAKKDACKTGEGDGATPAQTRNEGNRRRKVIELCSSAVPVRMTLHRRSLARHYVLTARRQIESTAMSRAMVGQSQEQMRSTKSLQRGPGAGLENMLSLRKASNML</sequence>
<dbReference type="PROSITE" id="PS50863">
    <property type="entry name" value="B3"/>
    <property type="match status" value="1"/>
</dbReference>
<dbReference type="InterPro" id="IPR015300">
    <property type="entry name" value="DNA-bd_pseudobarrel_sf"/>
</dbReference>
<dbReference type="Pfam" id="PF02362">
    <property type="entry name" value="B3"/>
    <property type="match status" value="1"/>
</dbReference>
<evidence type="ECO:0000256" key="6">
    <source>
        <dbReference type="SAM" id="MobiDB-lite"/>
    </source>
</evidence>
<keyword evidence="5" id="KW-0539">Nucleus</keyword>
<protein>
    <recommendedName>
        <fullName evidence="7">TF-B3 domain-containing protein</fullName>
    </recommendedName>
</protein>
<evidence type="ECO:0000256" key="2">
    <source>
        <dbReference type="ARBA" id="ARBA00023015"/>
    </source>
</evidence>
<dbReference type="PANTHER" id="PTHR31920">
    <property type="entry name" value="B3 DOMAIN-CONTAINING"/>
    <property type="match status" value="1"/>
</dbReference>
<dbReference type="SMART" id="SM01019">
    <property type="entry name" value="B3"/>
    <property type="match status" value="1"/>
</dbReference>
<keyword evidence="3" id="KW-0238">DNA-binding</keyword>
<dbReference type="EMBL" id="LR862135">
    <property type="protein sequence ID" value="CAD1841379.1"/>
    <property type="molecule type" value="Genomic_DNA"/>
</dbReference>
<feature type="region of interest" description="Disordered" evidence="6">
    <location>
        <begin position="197"/>
        <end position="225"/>
    </location>
</feature>
<dbReference type="GO" id="GO:0005634">
    <property type="term" value="C:nucleus"/>
    <property type="evidence" value="ECO:0007669"/>
    <property type="project" value="UniProtKB-SubCell"/>
</dbReference>
<dbReference type="Gene3D" id="2.40.330.10">
    <property type="entry name" value="DNA-binding pseudobarrel domain"/>
    <property type="match status" value="1"/>
</dbReference>
<evidence type="ECO:0000256" key="1">
    <source>
        <dbReference type="ARBA" id="ARBA00004123"/>
    </source>
</evidence>
<dbReference type="CDD" id="cd10017">
    <property type="entry name" value="B3_DNA"/>
    <property type="match status" value="1"/>
</dbReference>
<dbReference type="PANTHER" id="PTHR31920:SF135">
    <property type="entry name" value="B3 DOMAIN-CONTAINING PROTEIN OS03G0621600-RELATED"/>
    <property type="match status" value="1"/>
</dbReference>
<evidence type="ECO:0000256" key="4">
    <source>
        <dbReference type="ARBA" id="ARBA00023163"/>
    </source>
</evidence>
<feature type="domain" description="TF-B3" evidence="7">
    <location>
        <begin position="28"/>
        <end position="121"/>
    </location>
</feature>
<dbReference type="InterPro" id="IPR003340">
    <property type="entry name" value="B3_DNA-bd"/>
</dbReference>
<name>A0A6V7QDW0_ANACO</name>
<organism evidence="8">
    <name type="scientific">Ananas comosus var. bracteatus</name>
    <name type="common">red pineapple</name>
    <dbReference type="NCBI Taxonomy" id="296719"/>
    <lineage>
        <taxon>Eukaryota</taxon>
        <taxon>Viridiplantae</taxon>
        <taxon>Streptophyta</taxon>
        <taxon>Embryophyta</taxon>
        <taxon>Tracheophyta</taxon>
        <taxon>Spermatophyta</taxon>
        <taxon>Magnoliopsida</taxon>
        <taxon>Liliopsida</taxon>
        <taxon>Poales</taxon>
        <taxon>Bromeliaceae</taxon>
        <taxon>Bromelioideae</taxon>
        <taxon>Ananas</taxon>
    </lineage>
</organism>
<keyword evidence="2" id="KW-0805">Transcription regulation</keyword>
<proteinExistence type="predicted"/>
<comment type="subcellular location">
    <subcellularLocation>
        <location evidence="1">Nucleus</location>
    </subcellularLocation>
</comment>
<dbReference type="SUPFAM" id="SSF101936">
    <property type="entry name" value="DNA-binding pseudobarrel domain"/>
    <property type="match status" value="1"/>
</dbReference>
<accession>A0A6V7QDW0</accession>
<feature type="compositionally biased region" description="Polar residues" evidence="6">
    <location>
        <begin position="197"/>
        <end position="213"/>
    </location>
</feature>
<evidence type="ECO:0000256" key="5">
    <source>
        <dbReference type="ARBA" id="ARBA00023242"/>
    </source>
</evidence>